<protein>
    <submittedName>
        <fullName evidence="2">Uncharacterized protein</fullName>
    </submittedName>
</protein>
<dbReference type="Proteomes" id="UP000800094">
    <property type="component" value="Unassembled WGS sequence"/>
</dbReference>
<dbReference type="RefSeq" id="XP_033679231.1">
    <property type="nucleotide sequence ID" value="XM_033833862.1"/>
</dbReference>
<sequence>MATKQDDTISSPPPCQTGPNPNANQQPKKSAHLDPSAQATPQQVSKKTQKSKDKSPFKKGLKSVGRCLAVPYICCCCIYHTQITERDPWGAPNHPKRREKKEMKKRAKGEKTFTAS</sequence>
<proteinExistence type="predicted"/>
<evidence type="ECO:0000313" key="2">
    <source>
        <dbReference type="EMBL" id="KAF2244227.1"/>
    </source>
</evidence>
<keyword evidence="3" id="KW-1185">Reference proteome</keyword>
<organism evidence="2 3">
    <name type="scientific">Trematosphaeria pertusa</name>
    <dbReference type="NCBI Taxonomy" id="390896"/>
    <lineage>
        <taxon>Eukaryota</taxon>
        <taxon>Fungi</taxon>
        <taxon>Dikarya</taxon>
        <taxon>Ascomycota</taxon>
        <taxon>Pezizomycotina</taxon>
        <taxon>Dothideomycetes</taxon>
        <taxon>Pleosporomycetidae</taxon>
        <taxon>Pleosporales</taxon>
        <taxon>Massarineae</taxon>
        <taxon>Trematosphaeriaceae</taxon>
        <taxon>Trematosphaeria</taxon>
    </lineage>
</organism>
<name>A0A6A6I1S2_9PLEO</name>
<reference evidence="2" key="1">
    <citation type="journal article" date="2020" name="Stud. Mycol.">
        <title>101 Dothideomycetes genomes: a test case for predicting lifestyles and emergence of pathogens.</title>
        <authorList>
            <person name="Haridas S."/>
            <person name="Albert R."/>
            <person name="Binder M."/>
            <person name="Bloem J."/>
            <person name="Labutti K."/>
            <person name="Salamov A."/>
            <person name="Andreopoulos B."/>
            <person name="Baker S."/>
            <person name="Barry K."/>
            <person name="Bills G."/>
            <person name="Bluhm B."/>
            <person name="Cannon C."/>
            <person name="Castanera R."/>
            <person name="Culley D."/>
            <person name="Daum C."/>
            <person name="Ezra D."/>
            <person name="Gonzalez J."/>
            <person name="Henrissat B."/>
            <person name="Kuo A."/>
            <person name="Liang C."/>
            <person name="Lipzen A."/>
            <person name="Lutzoni F."/>
            <person name="Magnuson J."/>
            <person name="Mondo S."/>
            <person name="Nolan M."/>
            <person name="Ohm R."/>
            <person name="Pangilinan J."/>
            <person name="Park H.-J."/>
            <person name="Ramirez L."/>
            <person name="Alfaro M."/>
            <person name="Sun H."/>
            <person name="Tritt A."/>
            <person name="Yoshinaga Y."/>
            <person name="Zwiers L.-H."/>
            <person name="Turgeon B."/>
            <person name="Goodwin S."/>
            <person name="Spatafora J."/>
            <person name="Crous P."/>
            <person name="Grigoriev I."/>
        </authorList>
    </citation>
    <scope>NUCLEOTIDE SEQUENCE</scope>
    <source>
        <strain evidence="2">CBS 122368</strain>
    </source>
</reference>
<feature type="region of interest" description="Disordered" evidence="1">
    <location>
        <begin position="1"/>
        <end position="61"/>
    </location>
</feature>
<feature type="region of interest" description="Disordered" evidence="1">
    <location>
        <begin position="86"/>
        <end position="116"/>
    </location>
</feature>
<dbReference type="EMBL" id="ML987203">
    <property type="protein sequence ID" value="KAF2244227.1"/>
    <property type="molecule type" value="Genomic_DNA"/>
</dbReference>
<evidence type="ECO:0000256" key="1">
    <source>
        <dbReference type="SAM" id="MobiDB-lite"/>
    </source>
</evidence>
<accession>A0A6A6I1S2</accession>
<dbReference type="AlphaFoldDB" id="A0A6A6I1S2"/>
<feature type="compositionally biased region" description="Polar residues" evidence="1">
    <location>
        <begin position="17"/>
        <end position="28"/>
    </location>
</feature>
<gene>
    <name evidence="2" type="ORF">BU26DRAFT_569226</name>
</gene>
<feature type="compositionally biased region" description="Polar residues" evidence="1">
    <location>
        <begin position="37"/>
        <end position="46"/>
    </location>
</feature>
<dbReference type="GeneID" id="54587192"/>
<evidence type="ECO:0000313" key="3">
    <source>
        <dbReference type="Proteomes" id="UP000800094"/>
    </source>
</evidence>
<feature type="compositionally biased region" description="Basic residues" evidence="1">
    <location>
        <begin position="94"/>
        <end position="108"/>
    </location>
</feature>